<dbReference type="InParanoid" id="D2VXA8"/>
<evidence type="ECO:0000259" key="2">
    <source>
        <dbReference type="Pfam" id="PF24437"/>
    </source>
</evidence>
<dbReference type="RefSeq" id="XP_002671340.1">
    <property type="nucleotide sequence ID" value="XM_002671294.1"/>
</dbReference>
<name>D2VXA8_NAEGR</name>
<evidence type="ECO:0000313" key="3">
    <source>
        <dbReference type="EMBL" id="EFC38596.1"/>
    </source>
</evidence>
<accession>D2VXA8</accession>
<organism evidence="4">
    <name type="scientific">Naegleria gruberi</name>
    <name type="common">Amoeba</name>
    <dbReference type="NCBI Taxonomy" id="5762"/>
    <lineage>
        <taxon>Eukaryota</taxon>
        <taxon>Discoba</taxon>
        <taxon>Heterolobosea</taxon>
        <taxon>Tetramitia</taxon>
        <taxon>Eutetramitia</taxon>
        <taxon>Vahlkampfiidae</taxon>
        <taxon>Naegleria</taxon>
    </lineage>
</organism>
<dbReference type="GO" id="GO:0032039">
    <property type="term" value="C:integrator complex"/>
    <property type="evidence" value="ECO:0007669"/>
    <property type="project" value="InterPro"/>
</dbReference>
<keyword evidence="4" id="KW-1185">Reference proteome</keyword>
<evidence type="ECO:0000259" key="1">
    <source>
        <dbReference type="Pfam" id="PF22965"/>
    </source>
</evidence>
<feature type="domain" description="Integrator complex subunit 7 helical bundle" evidence="2">
    <location>
        <begin position="113"/>
        <end position="210"/>
    </location>
</feature>
<dbReference type="InterPro" id="IPR056517">
    <property type="entry name" value="INTS7_HB"/>
</dbReference>
<dbReference type="Pfam" id="PF24437">
    <property type="entry name" value="INTS7_HB"/>
    <property type="match status" value="1"/>
</dbReference>
<feature type="domain" description="Integrator complex subunit 7 C-terminal" evidence="1">
    <location>
        <begin position="353"/>
        <end position="461"/>
    </location>
</feature>
<dbReference type="GO" id="GO:0034472">
    <property type="term" value="P:snRNA 3'-end processing"/>
    <property type="evidence" value="ECO:0007669"/>
    <property type="project" value="TreeGrafter"/>
</dbReference>
<sequence length="508" mass="58558">MCTCLNSNTQPEKIEFFKASSIYFSKCLLKYSKYCPNSVKDLLKTISSIAMISNLPDDIVVNLCGVIFHSLYINKQKDFNVDFNTKIIDLLFEKKRYWCLYLLSREAMIYSHHSLSVAILKKIEDKVECETNAFYLKSLRLLSESENSLNTEDKFQKEISSSALEKCKNTLDETLMFLKASGVNNCGFQISWITLRKKLIETINNFIHHMANHNKPTSLNDTIFHHQAQLFIVLNDKFNDMINSFFDIDHNSARLLGLQALMCRVLAKSISTIMVEQHIPHPVFSKIIQSNTDSKLDPLYVQCEHILSQIEKYEQKKSINSYLVIHQILNALLRISTPIPQFFFTTTSNTALKLEIEINNNHNIFNRPISGILGQGLVAKFSGYITQHKHTKRKVKAIHLTIEKRLVTSDLNIFQPLQQENVQNFIVPVIEQSFQKKCICHFNTEGRYQLVIKTQMIDENDCYIWWSSNLANSDSTSYGNDERKHISILVDVKPYQPTANRSVMGSVL</sequence>
<dbReference type="GeneID" id="8858042"/>
<proteinExistence type="predicted"/>
<dbReference type="Proteomes" id="UP000006671">
    <property type="component" value="Unassembled WGS sequence"/>
</dbReference>
<dbReference type="InterPro" id="IPR054519">
    <property type="entry name" value="INTS7_C"/>
</dbReference>
<dbReference type="AlphaFoldDB" id="D2VXA8"/>
<dbReference type="PANTHER" id="PTHR13322">
    <property type="entry name" value="C1ORF73 PROTEIN"/>
    <property type="match status" value="1"/>
</dbReference>
<protein>
    <submittedName>
        <fullName evidence="3">Predicted protein</fullName>
    </submittedName>
</protein>
<evidence type="ECO:0000313" key="4">
    <source>
        <dbReference type="Proteomes" id="UP000006671"/>
    </source>
</evidence>
<dbReference type="InterPro" id="IPR033060">
    <property type="entry name" value="INTS7"/>
</dbReference>
<dbReference type="Pfam" id="PF22965">
    <property type="entry name" value="INTS7_C"/>
    <property type="match status" value="1"/>
</dbReference>
<dbReference type="VEuPathDB" id="AmoebaDB:NAEGRDRAFT_81579"/>
<dbReference type="STRING" id="5762.D2VXA8"/>
<dbReference type="PANTHER" id="PTHR13322:SF2">
    <property type="entry name" value="INTEGRATOR COMPLEX SUBUNIT 7"/>
    <property type="match status" value="1"/>
</dbReference>
<gene>
    <name evidence="3" type="ORF">NAEGRDRAFT_81579</name>
</gene>
<reference evidence="3 4" key="1">
    <citation type="journal article" date="2010" name="Cell">
        <title>The genome of Naegleria gruberi illuminates early eukaryotic versatility.</title>
        <authorList>
            <person name="Fritz-Laylin L.K."/>
            <person name="Prochnik S.E."/>
            <person name="Ginger M.L."/>
            <person name="Dacks J.B."/>
            <person name="Carpenter M.L."/>
            <person name="Field M.C."/>
            <person name="Kuo A."/>
            <person name="Paredez A."/>
            <person name="Chapman J."/>
            <person name="Pham J."/>
            <person name="Shu S."/>
            <person name="Neupane R."/>
            <person name="Cipriano M."/>
            <person name="Mancuso J."/>
            <person name="Tu H."/>
            <person name="Salamov A."/>
            <person name="Lindquist E."/>
            <person name="Shapiro H."/>
            <person name="Lucas S."/>
            <person name="Grigoriev I.V."/>
            <person name="Cande W.Z."/>
            <person name="Fulton C."/>
            <person name="Rokhsar D.S."/>
            <person name="Dawson S.C."/>
        </authorList>
    </citation>
    <scope>NUCLEOTIDE SEQUENCE [LARGE SCALE GENOMIC DNA]</scope>
    <source>
        <strain evidence="3 4">NEG-M</strain>
    </source>
</reference>
<dbReference type="KEGG" id="ngr:NAEGRDRAFT_81579"/>
<dbReference type="eggNOG" id="KOG1988">
    <property type="taxonomic scope" value="Eukaryota"/>
</dbReference>
<dbReference type="EMBL" id="GG738906">
    <property type="protein sequence ID" value="EFC38596.1"/>
    <property type="molecule type" value="Genomic_DNA"/>
</dbReference>